<evidence type="ECO:0000259" key="7">
    <source>
        <dbReference type="Pfam" id="PF00296"/>
    </source>
</evidence>
<feature type="binding site" evidence="6">
    <location>
        <position position="217"/>
    </location>
    <ligand>
        <name>FMN</name>
        <dbReference type="ChEBI" id="CHEBI:58210"/>
    </ligand>
</feature>
<dbReference type="InterPro" id="IPR011251">
    <property type="entry name" value="Luciferase-like_dom"/>
</dbReference>
<dbReference type="Gene3D" id="3.20.20.30">
    <property type="entry name" value="Luciferase-like domain"/>
    <property type="match status" value="1"/>
</dbReference>
<sequence>MSRSMHLAVFAQAMGVSQGVWRSPRTVPGAEQSLAHWTHLAQTAEAGCFDAFFVADALTLSPGIASDATLRPDPVALLSALAATTSRIGLIGTSSTTYNDPFTVARQFATLDHLSGGRAGWNVVTTAIAAAAENYGTDTLPDHADRYARGEEFVDVVLGLWDCWEPDAVVADRDSGVYADTDRIRPLDHRGQHFQVRGPLTIPRSPQGRLPLAQAGSSGPGMQLGARVADLVFTTQVDPDASLAFADEMRALAVAAGRRAEDVKVLPGVTPILGRTRAEARELAAELGSYVSEQSTLQFMTASFGGLDLSGLDLDAPFPDLRDQLPTHAGVSRPALFIRTALEEGLTLRQLLQRIGLSIGHRSLVGTPDDVADDLQRWFEAGAADGFIVIPADMPGGLTDFVEEVVPRLQRRGLFRERYAGATLREHLTD</sequence>
<evidence type="ECO:0000256" key="6">
    <source>
        <dbReference type="PIRSR" id="PIRSR000337-1"/>
    </source>
</evidence>
<dbReference type="Proteomes" id="UP000449906">
    <property type="component" value="Unassembled WGS sequence"/>
</dbReference>
<comment type="caution">
    <text evidence="8">The sequence shown here is derived from an EMBL/GenBank/DDBJ whole genome shotgun (WGS) entry which is preliminary data.</text>
</comment>
<keyword evidence="2 6" id="KW-0288">FMN</keyword>
<dbReference type="InterPro" id="IPR051260">
    <property type="entry name" value="Diverse_substr_monoxygenases"/>
</dbReference>
<dbReference type="NCBIfam" id="TIGR03860">
    <property type="entry name" value="FMN_nitrolo"/>
    <property type="match status" value="1"/>
</dbReference>
<evidence type="ECO:0000256" key="3">
    <source>
        <dbReference type="ARBA" id="ARBA00023002"/>
    </source>
</evidence>
<feature type="domain" description="Luciferase-like" evidence="7">
    <location>
        <begin position="28"/>
        <end position="383"/>
    </location>
</feature>
<keyword evidence="1 6" id="KW-0285">Flavoprotein</keyword>
<dbReference type="PANTHER" id="PTHR30011">
    <property type="entry name" value="ALKANESULFONATE MONOOXYGENASE-RELATED"/>
    <property type="match status" value="1"/>
</dbReference>
<dbReference type="CDD" id="cd01095">
    <property type="entry name" value="Nitrilotriacetate_monoxgenase"/>
    <property type="match status" value="1"/>
</dbReference>
<feature type="binding site" evidence="6">
    <location>
        <position position="56"/>
    </location>
    <ligand>
        <name>FMN</name>
        <dbReference type="ChEBI" id="CHEBI:58210"/>
    </ligand>
</feature>
<feature type="binding site" evidence="6">
    <location>
        <position position="143"/>
    </location>
    <ligand>
        <name>FMN</name>
        <dbReference type="ChEBI" id="CHEBI:58210"/>
    </ligand>
</feature>
<dbReference type="Pfam" id="PF00296">
    <property type="entry name" value="Bac_luciferase"/>
    <property type="match status" value="1"/>
</dbReference>
<feature type="binding site" evidence="6">
    <location>
        <position position="218"/>
    </location>
    <ligand>
        <name>FMN</name>
        <dbReference type="ChEBI" id="CHEBI:58210"/>
    </ligand>
</feature>
<comment type="similarity">
    <text evidence="5">Belongs to the NtaA/SnaA/DszA monooxygenase family.</text>
</comment>
<feature type="binding site" evidence="6">
    <location>
        <position position="147"/>
    </location>
    <ligand>
        <name>FMN</name>
        <dbReference type="ChEBI" id="CHEBI:58210"/>
    </ligand>
</feature>
<dbReference type="PIRSF" id="PIRSF000337">
    <property type="entry name" value="NTA_MOA"/>
    <property type="match status" value="1"/>
</dbReference>
<evidence type="ECO:0000256" key="5">
    <source>
        <dbReference type="ARBA" id="ARBA00033748"/>
    </source>
</evidence>
<evidence type="ECO:0000313" key="8">
    <source>
        <dbReference type="EMBL" id="KAB2812636.1"/>
    </source>
</evidence>
<dbReference type="InterPro" id="IPR016215">
    <property type="entry name" value="NTA_MOA"/>
</dbReference>
<feature type="binding site" evidence="6">
    <location>
        <position position="93"/>
    </location>
    <ligand>
        <name>FMN</name>
        <dbReference type="ChEBI" id="CHEBI:58210"/>
    </ligand>
</feature>
<dbReference type="PANTHER" id="PTHR30011:SF16">
    <property type="entry name" value="C2H2 FINGER DOMAIN TRANSCRIPTION FACTOR (EUROFUNG)-RELATED"/>
    <property type="match status" value="1"/>
</dbReference>
<name>A0A7J5E2Z7_NOCSI</name>
<evidence type="ECO:0000313" key="9">
    <source>
        <dbReference type="Proteomes" id="UP000449906"/>
    </source>
</evidence>
<evidence type="ECO:0000256" key="2">
    <source>
        <dbReference type="ARBA" id="ARBA00022643"/>
    </source>
</evidence>
<organism evidence="8 9">
    <name type="scientific">Nocardioides simplex</name>
    <name type="common">Arthrobacter simplex</name>
    <dbReference type="NCBI Taxonomy" id="2045"/>
    <lineage>
        <taxon>Bacteria</taxon>
        <taxon>Bacillati</taxon>
        <taxon>Actinomycetota</taxon>
        <taxon>Actinomycetes</taxon>
        <taxon>Propionibacteriales</taxon>
        <taxon>Nocardioidaceae</taxon>
        <taxon>Pimelobacter</taxon>
    </lineage>
</organism>
<accession>A0A7J5E2Z7</accession>
<proteinExistence type="inferred from homology"/>
<protein>
    <submittedName>
        <fullName evidence="8">LLM class flavin-dependent oxidoreductase</fullName>
    </submittedName>
</protein>
<dbReference type="AlphaFoldDB" id="A0A7J5E2Z7"/>
<dbReference type="GO" id="GO:0016705">
    <property type="term" value="F:oxidoreductase activity, acting on paired donors, with incorporation or reduction of molecular oxygen"/>
    <property type="evidence" value="ECO:0007669"/>
    <property type="project" value="InterPro"/>
</dbReference>
<evidence type="ECO:0000256" key="4">
    <source>
        <dbReference type="ARBA" id="ARBA00023033"/>
    </source>
</evidence>
<gene>
    <name evidence="8" type="ORF">F9L07_12865</name>
</gene>
<keyword evidence="4" id="KW-0503">Monooxygenase</keyword>
<dbReference type="RefSeq" id="WP_151579977.1">
    <property type="nucleotide sequence ID" value="NZ_CP182503.1"/>
</dbReference>
<dbReference type="SUPFAM" id="SSF51679">
    <property type="entry name" value="Bacterial luciferase-like"/>
    <property type="match status" value="1"/>
</dbReference>
<dbReference type="InterPro" id="IPR036661">
    <property type="entry name" value="Luciferase-like_sf"/>
</dbReference>
<dbReference type="EMBL" id="WBVM01000001">
    <property type="protein sequence ID" value="KAB2812636.1"/>
    <property type="molecule type" value="Genomic_DNA"/>
</dbReference>
<dbReference type="GO" id="GO:0004497">
    <property type="term" value="F:monooxygenase activity"/>
    <property type="evidence" value="ECO:0007669"/>
    <property type="project" value="UniProtKB-KW"/>
</dbReference>
<reference evidence="8 9" key="1">
    <citation type="submission" date="2019-09" db="EMBL/GenBank/DDBJ databases">
        <title>Pimelobacter sp. isolated from Paulinella.</title>
        <authorList>
            <person name="Jeong S.E."/>
        </authorList>
    </citation>
    <scope>NUCLEOTIDE SEQUENCE [LARGE SCALE GENOMIC DNA]</scope>
    <source>
        <strain evidence="8 9">Pch-N</strain>
    </source>
</reference>
<keyword evidence="3" id="KW-0560">Oxidoreductase</keyword>
<evidence type="ECO:0000256" key="1">
    <source>
        <dbReference type="ARBA" id="ARBA00022630"/>
    </source>
</evidence>